<proteinExistence type="predicted"/>
<dbReference type="EMBL" id="JAHRIN010057245">
    <property type="protein sequence ID" value="MEQ2211112.1"/>
    <property type="molecule type" value="Genomic_DNA"/>
</dbReference>
<organism evidence="1 2">
    <name type="scientific">Xenoophorus captivus</name>
    <dbReference type="NCBI Taxonomy" id="1517983"/>
    <lineage>
        <taxon>Eukaryota</taxon>
        <taxon>Metazoa</taxon>
        <taxon>Chordata</taxon>
        <taxon>Craniata</taxon>
        <taxon>Vertebrata</taxon>
        <taxon>Euteleostomi</taxon>
        <taxon>Actinopterygii</taxon>
        <taxon>Neopterygii</taxon>
        <taxon>Teleostei</taxon>
        <taxon>Neoteleostei</taxon>
        <taxon>Acanthomorphata</taxon>
        <taxon>Ovalentaria</taxon>
        <taxon>Atherinomorphae</taxon>
        <taxon>Cyprinodontiformes</taxon>
        <taxon>Goodeidae</taxon>
        <taxon>Xenoophorus</taxon>
    </lineage>
</organism>
<comment type="caution">
    <text evidence="1">The sequence shown here is derived from an EMBL/GenBank/DDBJ whole genome shotgun (WGS) entry which is preliminary data.</text>
</comment>
<dbReference type="Proteomes" id="UP001434883">
    <property type="component" value="Unassembled WGS sequence"/>
</dbReference>
<keyword evidence="2" id="KW-1185">Reference proteome</keyword>
<reference evidence="1 2" key="1">
    <citation type="submission" date="2021-06" db="EMBL/GenBank/DDBJ databases">
        <authorList>
            <person name="Palmer J.M."/>
        </authorList>
    </citation>
    <scope>NUCLEOTIDE SEQUENCE [LARGE SCALE GENOMIC DNA]</scope>
    <source>
        <strain evidence="1 2">XC_2019</strain>
        <tissue evidence="1">Muscle</tissue>
    </source>
</reference>
<sequence length="67" mass="8064">MSANARQLKDYLKSWNQYRHIWENNKDYIMQKYKTANKSVSAFDADIQRFRPCMRSSMRSGFGFSRC</sequence>
<evidence type="ECO:0008006" key="3">
    <source>
        <dbReference type="Google" id="ProtNLM"/>
    </source>
</evidence>
<evidence type="ECO:0000313" key="1">
    <source>
        <dbReference type="EMBL" id="MEQ2211112.1"/>
    </source>
</evidence>
<gene>
    <name evidence="1" type="ORF">XENOCAPTIV_026893</name>
</gene>
<accession>A0ABV0RS85</accession>
<protein>
    <recommendedName>
        <fullName evidence="3">MADF domain-containing protein</fullName>
    </recommendedName>
</protein>
<evidence type="ECO:0000313" key="2">
    <source>
        <dbReference type="Proteomes" id="UP001434883"/>
    </source>
</evidence>
<name>A0ABV0RS85_9TELE</name>